<name>L8GCD9_ACACF</name>
<sequence length="194" mass="21509">MLPQRRSSSPVAHTPRELRLAQAQSQQPSSPATSTAAPAAEDDGRKAVGLGIRRPMRGRVGGEEDGEEERERRRREQEEIERLQREIERKEREDKEAKAKAESEKEKEKAKAKAHNADLGGEEIVKSTVDTTRVGTGGGGDDDDSTSDSDSDGDEIVFDEEDDRNESARRTKAALDAVMHKQGRTGSFWSSFFK</sequence>
<feature type="compositionally biased region" description="Polar residues" evidence="1">
    <location>
        <begin position="1"/>
        <end position="11"/>
    </location>
</feature>
<feature type="compositionally biased region" description="Basic and acidic residues" evidence="1">
    <location>
        <begin position="69"/>
        <end position="111"/>
    </location>
</feature>
<dbReference type="GeneID" id="14911290"/>
<protein>
    <submittedName>
        <fullName evidence="2">Uncharacterized protein</fullName>
    </submittedName>
</protein>
<accession>L8GCD9</accession>
<organism evidence="2 3">
    <name type="scientific">Acanthamoeba castellanii (strain ATCC 30010 / Neff)</name>
    <dbReference type="NCBI Taxonomy" id="1257118"/>
    <lineage>
        <taxon>Eukaryota</taxon>
        <taxon>Amoebozoa</taxon>
        <taxon>Discosea</taxon>
        <taxon>Longamoebia</taxon>
        <taxon>Centramoebida</taxon>
        <taxon>Acanthamoebidae</taxon>
        <taxon>Acanthamoeba</taxon>
    </lineage>
</organism>
<dbReference type="EMBL" id="KB008171">
    <property type="protein sequence ID" value="ELR10875.1"/>
    <property type="molecule type" value="Genomic_DNA"/>
</dbReference>
<feature type="compositionally biased region" description="Acidic residues" evidence="1">
    <location>
        <begin position="140"/>
        <end position="164"/>
    </location>
</feature>
<reference evidence="2 3" key="1">
    <citation type="journal article" date="2013" name="Genome Biol.">
        <title>Genome of Acanthamoeba castellanii highlights extensive lateral gene transfer and early evolution of tyrosine kinase signaling.</title>
        <authorList>
            <person name="Clarke M."/>
            <person name="Lohan A.J."/>
            <person name="Liu B."/>
            <person name="Lagkouvardos I."/>
            <person name="Roy S."/>
            <person name="Zafar N."/>
            <person name="Bertelli C."/>
            <person name="Schilde C."/>
            <person name="Kianianmomeni A."/>
            <person name="Burglin T.R."/>
            <person name="Frech C."/>
            <person name="Turcotte B."/>
            <person name="Kopec K.O."/>
            <person name="Synnott J.M."/>
            <person name="Choo C."/>
            <person name="Paponov I."/>
            <person name="Finkler A."/>
            <person name="Soon Heng Tan C."/>
            <person name="Hutchins A.P."/>
            <person name="Weinmeier T."/>
            <person name="Rattei T."/>
            <person name="Chu J.S."/>
            <person name="Gimenez G."/>
            <person name="Irimia M."/>
            <person name="Rigden D.J."/>
            <person name="Fitzpatrick D.A."/>
            <person name="Lorenzo-Morales J."/>
            <person name="Bateman A."/>
            <person name="Chiu C.H."/>
            <person name="Tang P."/>
            <person name="Hegemann P."/>
            <person name="Fromm H."/>
            <person name="Raoult D."/>
            <person name="Greub G."/>
            <person name="Miranda-Saavedra D."/>
            <person name="Chen N."/>
            <person name="Nash P."/>
            <person name="Ginger M.L."/>
            <person name="Horn M."/>
            <person name="Schaap P."/>
            <person name="Caler L."/>
            <person name="Loftus B."/>
        </authorList>
    </citation>
    <scope>NUCLEOTIDE SEQUENCE [LARGE SCALE GENOMIC DNA]</scope>
    <source>
        <strain evidence="2 3">Neff</strain>
    </source>
</reference>
<evidence type="ECO:0000256" key="1">
    <source>
        <dbReference type="SAM" id="MobiDB-lite"/>
    </source>
</evidence>
<dbReference type="KEGG" id="acan:ACA1_144560"/>
<evidence type="ECO:0000313" key="3">
    <source>
        <dbReference type="Proteomes" id="UP000011083"/>
    </source>
</evidence>
<feature type="region of interest" description="Disordered" evidence="1">
    <location>
        <begin position="1"/>
        <end position="170"/>
    </location>
</feature>
<keyword evidence="3" id="KW-1185">Reference proteome</keyword>
<dbReference type="VEuPathDB" id="AmoebaDB:ACA1_144560"/>
<proteinExistence type="predicted"/>
<dbReference type="RefSeq" id="XP_004332888.1">
    <property type="nucleotide sequence ID" value="XM_004332840.1"/>
</dbReference>
<dbReference type="AlphaFoldDB" id="L8GCD9"/>
<evidence type="ECO:0000313" key="2">
    <source>
        <dbReference type="EMBL" id="ELR10875.1"/>
    </source>
</evidence>
<feature type="compositionally biased region" description="Low complexity" evidence="1">
    <location>
        <begin position="21"/>
        <end position="39"/>
    </location>
</feature>
<dbReference type="Proteomes" id="UP000011083">
    <property type="component" value="Unassembled WGS sequence"/>
</dbReference>
<dbReference type="OrthoDB" id="6108017at2759"/>
<gene>
    <name evidence="2" type="ORF">ACA1_144560</name>
</gene>